<name>A0A4P6PC44_9GAMM</name>
<feature type="domain" description="Pirin N-terminal" evidence="4">
    <location>
        <begin position="12"/>
        <end position="118"/>
    </location>
</feature>
<dbReference type="RefSeq" id="WP_130603981.1">
    <property type="nucleotide sequence ID" value="NZ_CP034759.1"/>
</dbReference>
<evidence type="ECO:0000256" key="2">
    <source>
        <dbReference type="PIRSR" id="PIRSR006232-1"/>
    </source>
</evidence>
<organism evidence="6 7">
    <name type="scientific">Litorilituus sediminis</name>
    <dbReference type="NCBI Taxonomy" id="718192"/>
    <lineage>
        <taxon>Bacteria</taxon>
        <taxon>Pseudomonadati</taxon>
        <taxon>Pseudomonadota</taxon>
        <taxon>Gammaproteobacteria</taxon>
        <taxon>Alteromonadales</taxon>
        <taxon>Colwelliaceae</taxon>
        <taxon>Litorilituus</taxon>
    </lineage>
</organism>
<evidence type="ECO:0000259" key="4">
    <source>
        <dbReference type="Pfam" id="PF02678"/>
    </source>
</evidence>
<dbReference type="Pfam" id="PF17954">
    <property type="entry name" value="Pirin_C_2"/>
    <property type="match status" value="1"/>
</dbReference>
<protein>
    <submittedName>
        <fullName evidence="6">Pirin family protein</fullName>
    </submittedName>
</protein>
<dbReference type="Proteomes" id="UP000290244">
    <property type="component" value="Chromosome"/>
</dbReference>
<keyword evidence="2" id="KW-0479">Metal-binding</keyword>
<dbReference type="EMBL" id="CP034759">
    <property type="protein sequence ID" value="QBG37315.1"/>
    <property type="molecule type" value="Genomic_DNA"/>
</dbReference>
<dbReference type="PIRSF" id="PIRSF006232">
    <property type="entry name" value="Pirin"/>
    <property type="match status" value="1"/>
</dbReference>
<sequence length="237" mass="26428">MIKHYPFAQLGKANHGWLQTSHHFSFAHYYNPKRMGFGTLRVINDDWVAPKSGFAPHPHKNMEIISFIRTGAITHQDSEGNKGITSAGQVQVMSAGTGIAHSEYNLTHEPLTFYQIWIEPNKHNIKPRWDCKSFLNKASDTELPLLVSGYQEDSEQALFINQKARIYGGKLAQGAQVDIAIKHQAYVLASSGEFTLIDGQQSVEMKKGDGAEVSQQKQLTIKVTSEAEVIIIDAPEH</sequence>
<dbReference type="InterPro" id="IPR014710">
    <property type="entry name" value="RmlC-like_jellyroll"/>
</dbReference>
<keyword evidence="2" id="KW-0408">Iron</keyword>
<evidence type="ECO:0000259" key="5">
    <source>
        <dbReference type="Pfam" id="PF17954"/>
    </source>
</evidence>
<dbReference type="AlphaFoldDB" id="A0A4P6PC44"/>
<dbReference type="KEGG" id="lsd:EMK97_17010"/>
<evidence type="ECO:0000313" key="6">
    <source>
        <dbReference type="EMBL" id="QBG37315.1"/>
    </source>
</evidence>
<dbReference type="GO" id="GO:0046872">
    <property type="term" value="F:metal ion binding"/>
    <property type="evidence" value="ECO:0007669"/>
    <property type="project" value="UniProtKB-KW"/>
</dbReference>
<dbReference type="InterPro" id="IPR041602">
    <property type="entry name" value="Quercetinase_C"/>
</dbReference>
<feature type="binding site" evidence="2">
    <location>
        <position position="57"/>
    </location>
    <ligand>
        <name>Fe cation</name>
        <dbReference type="ChEBI" id="CHEBI:24875"/>
    </ligand>
</feature>
<keyword evidence="7" id="KW-1185">Reference proteome</keyword>
<feature type="binding site" evidence="2">
    <location>
        <position position="101"/>
    </location>
    <ligand>
        <name>Fe cation</name>
        <dbReference type="ChEBI" id="CHEBI:24875"/>
    </ligand>
</feature>
<accession>A0A4P6PC44</accession>
<evidence type="ECO:0000256" key="1">
    <source>
        <dbReference type="ARBA" id="ARBA00008416"/>
    </source>
</evidence>
<proteinExistence type="inferred from homology"/>
<dbReference type="CDD" id="cd02910">
    <property type="entry name" value="cupin_Yhhw_N"/>
    <property type="match status" value="1"/>
</dbReference>
<dbReference type="OrthoDB" id="9780903at2"/>
<dbReference type="InterPro" id="IPR011051">
    <property type="entry name" value="RmlC_Cupin_sf"/>
</dbReference>
<evidence type="ECO:0000313" key="7">
    <source>
        <dbReference type="Proteomes" id="UP000290244"/>
    </source>
</evidence>
<gene>
    <name evidence="6" type="ORF">EMK97_17010</name>
</gene>
<dbReference type="InterPro" id="IPR012093">
    <property type="entry name" value="Pirin"/>
</dbReference>
<feature type="binding site" evidence="2">
    <location>
        <position position="59"/>
    </location>
    <ligand>
        <name>Fe cation</name>
        <dbReference type="ChEBI" id="CHEBI:24875"/>
    </ligand>
</feature>
<feature type="binding site" evidence="2">
    <location>
        <position position="103"/>
    </location>
    <ligand>
        <name>Fe cation</name>
        <dbReference type="ChEBI" id="CHEBI:24875"/>
    </ligand>
</feature>
<dbReference type="InterPro" id="IPR003829">
    <property type="entry name" value="Pirin_N_dom"/>
</dbReference>
<dbReference type="PANTHER" id="PTHR43212:SF3">
    <property type="entry name" value="QUERCETIN 2,3-DIOXYGENASE"/>
    <property type="match status" value="1"/>
</dbReference>
<evidence type="ECO:0000256" key="3">
    <source>
        <dbReference type="RuleBase" id="RU003457"/>
    </source>
</evidence>
<dbReference type="PANTHER" id="PTHR43212">
    <property type="entry name" value="QUERCETIN 2,3-DIOXYGENASE"/>
    <property type="match status" value="1"/>
</dbReference>
<dbReference type="SUPFAM" id="SSF51182">
    <property type="entry name" value="RmlC-like cupins"/>
    <property type="match status" value="1"/>
</dbReference>
<dbReference type="Pfam" id="PF02678">
    <property type="entry name" value="Pirin"/>
    <property type="match status" value="1"/>
</dbReference>
<dbReference type="Gene3D" id="2.60.120.10">
    <property type="entry name" value="Jelly Rolls"/>
    <property type="match status" value="2"/>
</dbReference>
<feature type="domain" description="Quercetin 2,3-dioxygenase C-terminal cupin" evidence="5">
    <location>
        <begin position="146"/>
        <end position="233"/>
    </location>
</feature>
<reference evidence="6 7" key="1">
    <citation type="submission" date="2018-12" db="EMBL/GenBank/DDBJ databases">
        <title>Complete genome of Litorilituus sediminis.</title>
        <authorList>
            <person name="Liu A."/>
            <person name="Rong J."/>
        </authorList>
    </citation>
    <scope>NUCLEOTIDE SEQUENCE [LARGE SCALE GENOMIC DNA]</scope>
    <source>
        <strain evidence="6 7">JCM 17549</strain>
    </source>
</reference>
<comment type="cofactor">
    <cofactor evidence="2">
        <name>Fe cation</name>
        <dbReference type="ChEBI" id="CHEBI:24875"/>
    </cofactor>
    <text evidence="2">Binds 1 Fe cation per subunit.</text>
</comment>
<comment type="similarity">
    <text evidence="1 3">Belongs to the pirin family.</text>
</comment>